<accession>A0A1G9JBK9</accession>
<keyword evidence="1" id="KW-0732">Signal</keyword>
<feature type="domain" description="Tail specific protease" evidence="2">
    <location>
        <begin position="88"/>
        <end position="307"/>
    </location>
</feature>
<dbReference type="Pfam" id="PF03572">
    <property type="entry name" value="Peptidase_S41"/>
    <property type="match status" value="1"/>
</dbReference>
<dbReference type="Gene3D" id="3.90.226.10">
    <property type="entry name" value="2-enoyl-CoA Hydratase, Chain A, domain 1"/>
    <property type="match status" value="1"/>
</dbReference>
<dbReference type="InterPro" id="IPR029045">
    <property type="entry name" value="ClpP/crotonase-like_dom_sf"/>
</dbReference>
<dbReference type="GO" id="GO:0006508">
    <property type="term" value="P:proteolysis"/>
    <property type="evidence" value="ECO:0007669"/>
    <property type="project" value="InterPro"/>
</dbReference>
<gene>
    <name evidence="3" type="ORF">SAMN05421820_101216</name>
</gene>
<dbReference type="SMART" id="SM00245">
    <property type="entry name" value="TSPc"/>
    <property type="match status" value="1"/>
</dbReference>
<dbReference type="CDD" id="cd06567">
    <property type="entry name" value="Peptidase_S41"/>
    <property type="match status" value="1"/>
</dbReference>
<dbReference type="GO" id="GO:0004175">
    <property type="term" value="F:endopeptidase activity"/>
    <property type="evidence" value="ECO:0007669"/>
    <property type="project" value="TreeGrafter"/>
</dbReference>
<evidence type="ECO:0000313" key="3">
    <source>
        <dbReference type="EMBL" id="SDL35017.1"/>
    </source>
</evidence>
<keyword evidence="4" id="KW-1185">Reference proteome</keyword>
<sequence>MHRIAILFLFVLFFKPALAQNNIEVKDYLNQALDIMKAQSINKHKLDWEKIYNFAHEQAKDLDSIKQTYAVIDSTLKMLADQHSHFYPPEMVEGIFKGYLANGEQLPLVKTAIIEKSYAYVTVPHFYFANEEEWEQFITDAYHKIREMDKVVLKGWVLDLRDNDGGMLQPMIGMVAPFIHDEDAFGIKKPEGTVSYYRYRNNAAYYGDSLVYQYKTPLIQLKNFDKPLVVLINKRTGSSGEFIAMAFKDRKKTQLIGQKTTGLTSSNSEFKLSDGAYLVLTNGTLTDRNGQPYDEVGKGISPDHVVEKEIVDQEECIHQAIKVLKQMAQ</sequence>
<dbReference type="InterPro" id="IPR005151">
    <property type="entry name" value="Tail-specific_protease"/>
</dbReference>
<feature type="chain" id="PRO_5010158055" evidence="1">
    <location>
        <begin position="20"/>
        <end position="329"/>
    </location>
</feature>
<dbReference type="SUPFAM" id="SSF52096">
    <property type="entry name" value="ClpP/crotonase"/>
    <property type="match status" value="1"/>
</dbReference>
<protein>
    <submittedName>
        <fullName evidence="3">Peptidase family S41</fullName>
    </submittedName>
</protein>
<dbReference type="GO" id="GO:0008236">
    <property type="term" value="F:serine-type peptidase activity"/>
    <property type="evidence" value="ECO:0007669"/>
    <property type="project" value="InterPro"/>
</dbReference>
<evidence type="ECO:0000313" key="4">
    <source>
        <dbReference type="Proteomes" id="UP000183200"/>
    </source>
</evidence>
<dbReference type="Proteomes" id="UP000183200">
    <property type="component" value="Unassembled WGS sequence"/>
</dbReference>
<feature type="signal peptide" evidence="1">
    <location>
        <begin position="1"/>
        <end position="19"/>
    </location>
</feature>
<organism evidence="3 4">
    <name type="scientific">Pedobacter steynii</name>
    <dbReference type="NCBI Taxonomy" id="430522"/>
    <lineage>
        <taxon>Bacteria</taxon>
        <taxon>Pseudomonadati</taxon>
        <taxon>Bacteroidota</taxon>
        <taxon>Sphingobacteriia</taxon>
        <taxon>Sphingobacteriales</taxon>
        <taxon>Sphingobacteriaceae</taxon>
        <taxon>Pedobacter</taxon>
    </lineage>
</organism>
<evidence type="ECO:0000259" key="2">
    <source>
        <dbReference type="SMART" id="SM00245"/>
    </source>
</evidence>
<name>A0A1G9JBK9_9SPHI</name>
<dbReference type="Gene3D" id="3.30.750.44">
    <property type="match status" value="1"/>
</dbReference>
<dbReference type="AlphaFoldDB" id="A0A1G9JBK9"/>
<evidence type="ECO:0000256" key="1">
    <source>
        <dbReference type="SAM" id="SignalP"/>
    </source>
</evidence>
<dbReference type="GO" id="GO:0007165">
    <property type="term" value="P:signal transduction"/>
    <property type="evidence" value="ECO:0007669"/>
    <property type="project" value="TreeGrafter"/>
</dbReference>
<reference evidence="4" key="1">
    <citation type="submission" date="2016-10" db="EMBL/GenBank/DDBJ databases">
        <authorList>
            <person name="Varghese N."/>
            <person name="Submissions S."/>
        </authorList>
    </citation>
    <scope>NUCLEOTIDE SEQUENCE [LARGE SCALE GENOMIC DNA]</scope>
    <source>
        <strain evidence="4">DSM 19110</strain>
    </source>
</reference>
<dbReference type="EMBL" id="FNGY01000001">
    <property type="protein sequence ID" value="SDL35017.1"/>
    <property type="molecule type" value="Genomic_DNA"/>
</dbReference>
<dbReference type="PANTHER" id="PTHR32060:SF30">
    <property type="entry name" value="CARBOXY-TERMINAL PROCESSING PROTEASE CTPA"/>
    <property type="match status" value="1"/>
</dbReference>
<dbReference type="GO" id="GO:0030288">
    <property type="term" value="C:outer membrane-bounded periplasmic space"/>
    <property type="evidence" value="ECO:0007669"/>
    <property type="project" value="TreeGrafter"/>
</dbReference>
<proteinExistence type="predicted"/>
<dbReference type="OrthoDB" id="7314861at2"/>
<dbReference type="PANTHER" id="PTHR32060">
    <property type="entry name" value="TAIL-SPECIFIC PROTEASE"/>
    <property type="match status" value="1"/>
</dbReference>